<dbReference type="Gene3D" id="3.40.50.450">
    <property type="match status" value="1"/>
</dbReference>
<dbReference type="PANTHER" id="PTHR43022:SF1">
    <property type="entry name" value="PROTEIN SMF"/>
    <property type="match status" value="1"/>
</dbReference>
<keyword evidence="4" id="KW-1185">Reference proteome</keyword>
<evidence type="ECO:0000256" key="1">
    <source>
        <dbReference type="ARBA" id="ARBA00006525"/>
    </source>
</evidence>
<sequence length="235" mass="24389">MTTTTDRAELQALLTLRFTPGLGPRRTETLRRHFGSAQAALGASLTALRNVPGLDAKWVAGLGTAGPREQAQAELGRARQAGVTLLGRGLEGYPAALDALGDPPAVVWVRGDLPDFPVVPRAVGIVGTRGASPHALGLTRQLAADLARAGVTVVSGLARGVDTVAHEASVDAGGPSVGVLGSAVDRIYPGENAALARRLTLLSEYPLGTGPAQHHFPTRNRLIGQENRVGKYPRA</sequence>
<dbReference type="AlphaFoldDB" id="A0A7W8GID2"/>
<dbReference type="Pfam" id="PF02481">
    <property type="entry name" value="DNA_processg_A"/>
    <property type="match status" value="1"/>
</dbReference>
<organism evidence="3 4">
    <name type="scientific">Deinococcus budaensis</name>
    <dbReference type="NCBI Taxonomy" id="1665626"/>
    <lineage>
        <taxon>Bacteria</taxon>
        <taxon>Thermotogati</taxon>
        <taxon>Deinococcota</taxon>
        <taxon>Deinococci</taxon>
        <taxon>Deinococcales</taxon>
        <taxon>Deinococcaceae</taxon>
        <taxon>Deinococcus</taxon>
    </lineage>
</organism>
<dbReference type="EMBL" id="JACHFN010000016">
    <property type="protein sequence ID" value="MBB5235838.1"/>
    <property type="molecule type" value="Genomic_DNA"/>
</dbReference>
<dbReference type="SUPFAM" id="SSF47781">
    <property type="entry name" value="RuvA domain 2-like"/>
    <property type="match status" value="1"/>
</dbReference>
<dbReference type="GO" id="GO:0009294">
    <property type="term" value="P:DNA-mediated transformation"/>
    <property type="evidence" value="ECO:0007669"/>
    <property type="project" value="InterPro"/>
</dbReference>
<protein>
    <submittedName>
        <fullName evidence="3">Putative Rossmann fold nucleotide-binding protein DprA/Smf involved in DNA uptake</fullName>
    </submittedName>
</protein>
<name>A0A7W8GID2_9DEIO</name>
<evidence type="ECO:0000313" key="3">
    <source>
        <dbReference type="EMBL" id="MBB5235838.1"/>
    </source>
</evidence>
<accession>A0A7W8GID2</accession>
<proteinExistence type="inferred from homology"/>
<dbReference type="PANTHER" id="PTHR43022">
    <property type="entry name" value="PROTEIN SMF"/>
    <property type="match status" value="1"/>
</dbReference>
<dbReference type="InterPro" id="IPR003488">
    <property type="entry name" value="DprA"/>
</dbReference>
<evidence type="ECO:0000313" key="4">
    <source>
        <dbReference type="Proteomes" id="UP000525389"/>
    </source>
</evidence>
<gene>
    <name evidence="3" type="ORF">HNQ09_003302</name>
</gene>
<comment type="caution">
    <text evidence="3">The sequence shown here is derived from an EMBL/GenBank/DDBJ whole genome shotgun (WGS) entry which is preliminary data.</text>
</comment>
<evidence type="ECO:0000259" key="2">
    <source>
        <dbReference type="Pfam" id="PF02481"/>
    </source>
</evidence>
<dbReference type="InterPro" id="IPR057666">
    <property type="entry name" value="DrpA_SLOG"/>
</dbReference>
<dbReference type="SUPFAM" id="SSF102405">
    <property type="entry name" value="MCP/YpsA-like"/>
    <property type="match status" value="1"/>
</dbReference>
<feature type="domain" description="Smf/DprA SLOG" evidence="2">
    <location>
        <begin position="91"/>
        <end position="223"/>
    </location>
</feature>
<dbReference type="InterPro" id="IPR010994">
    <property type="entry name" value="RuvA_2-like"/>
</dbReference>
<reference evidence="3 4" key="1">
    <citation type="submission" date="2020-08" db="EMBL/GenBank/DDBJ databases">
        <title>Genomic Encyclopedia of Type Strains, Phase IV (KMG-IV): sequencing the most valuable type-strain genomes for metagenomic binning, comparative biology and taxonomic classification.</title>
        <authorList>
            <person name="Goeker M."/>
        </authorList>
    </citation>
    <scope>NUCLEOTIDE SEQUENCE [LARGE SCALE GENOMIC DNA]</scope>
    <source>
        <strain evidence="3 4">DSM 101791</strain>
    </source>
</reference>
<dbReference type="Proteomes" id="UP000525389">
    <property type="component" value="Unassembled WGS sequence"/>
</dbReference>
<comment type="similarity">
    <text evidence="1">Belongs to the DprA/Smf family.</text>
</comment>